<dbReference type="EMBL" id="JAGRRH010000014">
    <property type="protein sequence ID" value="KAG7359124.1"/>
    <property type="molecule type" value="Genomic_DNA"/>
</dbReference>
<reference evidence="2" key="1">
    <citation type="journal article" date="2021" name="Sci. Rep.">
        <title>Diploid genomic architecture of Nitzschia inconspicua, an elite biomass production diatom.</title>
        <authorList>
            <person name="Oliver A."/>
            <person name="Podell S."/>
            <person name="Pinowska A."/>
            <person name="Traller J.C."/>
            <person name="Smith S.R."/>
            <person name="McClure R."/>
            <person name="Beliaev A."/>
            <person name="Bohutskyi P."/>
            <person name="Hill E.A."/>
            <person name="Rabines A."/>
            <person name="Zheng H."/>
            <person name="Allen L.Z."/>
            <person name="Kuo A."/>
            <person name="Grigoriev I.V."/>
            <person name="Allen A.E."/>
            <person name="Hazlebeck D."/>
            <person name="Allen E.E."/>
        </authorList>
    </citation>
    <scope>NUCLEOTIDE SEQUENCE</scope>
    <source>
        <strain evidence="2">Hildebrandi</strain>
    </source>
</reference>
<keyword evidence="3" id="KW-1185">Reference proteome</keyword>
<proteinExistence type="predicted"/>
<comment type="caution">
    <text evidence="2">The sequence shown here is derived from an EMBL/GenBank/DDBJ whole genome shotgun (WGS) entry which is preliminary data.</text>
</comment>
<organism evidence="2 3">
    <name type="scientific">Nitzschia inconspicua</name>
    <dbReference type="NCBI Taxonomy" id="303405"/>
    <lineage>
        <taxon>Eukaryota</taxon>
        <taxon>Sar</taxon>
        <taxon>Stramenopiles</taxon>
        <taxon>Ochrophyta</taxon>
        <taxon>Bacillariophyta</taxon>
        <taxon>Bacillariophyceae</taxon>
        <taxon>Bacillariophycidae</taxon>
        <taxon>Bacillariales</taxon>
        <taxon>Bacillariaceae</taxon>
        <taxon>Nitzschia</taxon>
    </lineage>
</organism>
<feature type="compositionally biased region" description="Basic residues" evidence="1">
    <location>
        <begin position="655"/>
        <end position="665"/>
    </location>
</feature>
<name>A0A9K3LCC9_9STRA</name>
<evidence type="ECO:0000313" key="2">
    <source>
        <dbReference type="EMBL" id="KAG7359124.1"/>
    </source>
</evidence>
<dbReference type="AlphaFoldDB" id="A0A9K3LCC9"/>
<sequence>MEDEMTTTNNTNVDHDGIARSVLEKLEGNFEKDGKNSCRACLRSKALPCSQVVDVLSSADVVFSVALVRTMHQIVLQEYTNFSSKGEVNDNETPKSSLSYMSKIVTGARFVQLLLRLSEQFKDSNDRSGAHPTTETIPLPPDEVHKMIASLLEKWTEGVCNFIRQAWKEQQWSDSLQGDDDDANEDAQEETYNAMTADVSLNVDPRPVYCFAFSSLWRLNDYVKTRSEMMVPIWNGLCALAHVLMELSSPGGEQTNGWADGVPSSLLLNAIQILCDFLREGKRRVERSALQCYRNGASEKSCTISFQSKMLCFIATKLSQLMRACFVVYLRTNDTIDTSHKGLISECWLTLCGLRGIATTFQLLGTSAKTAIDKAPDDVNSSHLSTNKALCSIAAIVGQNTKSCLNTHGTSSMLSKSAVKSLVEAKIDARPPDGLAAPPSKEEHQFEQIAEAIGKVSLLQSILVASETKKDEDIEVLLQIVEDLLLMSIPQCTAALQVAAKNSHKNSRCMALPSTILLNSLRAMTEILHRYDSFPSFDKSRLHRLLLRWLGSENPQTKDDPQHPVHREMVLLLVQAYVSRRGPDRERYDTIKAFLSLLTKILFDSRTARNLRSSVAALLVRLQVSQITEIKLLSRRLVEREYSSLVREKTVSSSSRKRKRNRAMKTGKTSFEENNKKFQHKVGKELITVIEAFLRSITAIQFHANDEENTFHKKAILFVAALRLSITVNESLGGINTVNLPVDIISSLMVKIISKQFYSKQDGPLIDEFRPILQFDGLIVLKSFAKSIRSDCKDDVLQTVTTGFVRLLSSDDWPYFSFGITSLCTFGTTLDAAHKHILRPCLPDSRLKLFQCRISKKIWKDKVLGEVEREGISLALRQTAFLDKLSTPRSKLDTAFFASVASFSILPGSWLLEMATQNGRTAQVLFPPGPNSLDDIKYMLGEISESPAVYSLKRFVISPSGDVKCLMHMMRT</sequence>
<evidence type="ECO:0000313" key="3">
    <source>
        <dbReference type="Proteomes" id="UP000693970"/>
    </source>
</evidence>
<evidence type="ECO:0000256" key="1">
    <source>
        <dbReference type="SAM" id="MobiDB-lite"/>
    </source>
</evidence>
<accession>A0A9K3LCC9</accession>
<feature type="region of interest" description="Disordered" evidence="1">
    <location>
        <begin position="650"/>
        <end position="669"/>
    </location>
</feature>
<dbReference type="Proteomes" id="UP000693970">
    <property type="component" value="Unassembled WGS sequence"/>
</dbReference>
<gene>
    <name evidence="2" type="ORF">IV203_015713</name>
</gene>
<dbReference type="OrthoDB" id="47289at2759"/>
<reference evidence="2" key="2">
    <citation type="submission" date="2021-04" db="EMBL/GenBank/DDBJ databases">
        <authorList>
            <person name="Podell S."/>
        </authorList>
    </citation>
    <scope>NUCLEOTIDE SEQUENCE</scope>
    <source>
        <strain evidence="2">Hildebrandi</strain>
    </source>
</reference>
<protein>
    <submittedName>
        <fullName evidence="2">Uncharacterized protein</fullName>
    </submittedName>
</protein>